<gene>
    <name evidence="2" type="ordered locus">TOL2_C33120</name>
</gene>
<dbReference type="AlphaFoldDB" id="K0NB29"/>
<proteinExistence type="predicted"/>
<dbReference type="OrthoDB" id="5415101at2"/>
<evidence type="ECO:0000313" key="3">
    <source>
        <dbReference type="Proteomes" id="UP000007347"/>
    </source>
</evidence>
<dbReference type="STRING" id="651182.TOL2_C33120"/>
<evidence type="ECO:0000313" key="2">
    <source>
        <dbReference type="EMBL" id="CCK81469.1"/>
    </source>
</evidence>
<dbReference type="KEGG" id="dto:TOL2_C33120"/>
<name>K0NB29_DESTT</name>
<dbReference type="HOGENOM" id="CLU_935805_0_0_7"/>
<feature type="chain" id="PRO_5003835059" evidence="1">
    <location>
        <begin position="24"/>
        <end position="296"/>
    </location>
</feature>
<dbReference type="EMBL" id="FO203503">
    <property type="protein sequence ID" value="CCK81469.1"/>
    <property type="molecule type" value="Genomic_DNA"/>
</dbReference>
<dbReference type="RefSeq" id="WP_014958658.1">
    <property type="nucleotide sequence ID" value="NC_018645.1"/>
</dbReference>
<accession>K0NB29</accession>
<organism evidence="2 3">
    <name type="scientific">Desulfobacula toluolica (strain DSM 7467 / Tol2)</name>
    <dbReference type="NCBI Taxonomy" id="651182"/>
    <lineage>
        <taxon>Bacteria</taxon>
        <taxon>Pseudomonadati</taxon>
        <taxon>Thermodesulfobacteriota</taxon>
        <taxon>Desulfobacteria</taxon>
        <taxon>Desulfobacterales</taxon>
        <taxon>Desulfobacteraceae</taxon>
        <taxon>Desulfobacula</taxon>
    </lineage>
</organism>
<dbReference type="InterPro" id="IPR019613">
    <property type="entry name" value="DUF4198"/>
</dbReference>
<keyword evidence="1" id="KW-0732">Signal</keyword>
<evidence type="ECO:0000256" key="1">
    <source>
        <dbReference type="SAM" id="SignalP"/>
    </source>
</evidence>
<feature type="signal peptide" evidence="1">
    <location>
        <begin position="1"/>
        <end position="23"/>
    </location>
</feature>
<reference evidence="2 3" key="1">
    <citation type="journal article" date="2013" name="Environ. Microbiol.">
        <title>Complete genome, catabolic sub-proteomes and key-metabolites of Desulfobacula toluolica Tol2, a marine, aromatic compound-degrading, sulfate-reducing bacterium.</title>
        <authorList>
            <person name="Wohlbrand L."/>
            <person name="Jacob J.H."/>
            <person name="Kube M."/>
            <person name="Mussmann M."/>
            <person name="Jarling R."/>
            <person name="Beck A."/>
            <person name="Amann R."/>
            <person name="Wilkes H."/>
            <person name="Reinhardt R."/>
            <person name="Rabus R."/>
        </authorList>
    </citation>
    <scope>NUCLEOTIDE SEQUENCE [LARGE SCALE GENOMIC DNA]</scope>
    <source>
        <strain evidence="3">DSM 7467 / Tol2</strain>
    </source>
</reference>
<keyword evidence="3" id="KW-1185">Reference proteome</keyword>
<dbReference type="PATRIC" id="fig|651182.5.peg.3911"/>
<sequence>MNKKITMCFTLIAALAFSTSVFAHSVWINSFESHAHKSRHAMISLGWGHALPMDDILTSPNGRIAIEQFELIDPNLKKTDLIKPEFKLSTPDLTTGNFDLFAADLGTQKIAFKKDSAQGVYQISAMSKSTFYTQFIDKKGNKRLKLKPKNEVKDIKKVLMAVKYQAFAKSYLTVGKWTNPKPLGHGLEIIPRTDLSNLHIGDLVEVDVLFYGKPLDAKAGSMDYITAHSSSFGQSDGFSLFSYIKKGKAQFRVLSSGQWMIGVSHKEDVTKDGPLKNLYGKANQVYHGGSLTFNVK</sequence>
<protein>
    <submittedName>
        <fullName evidence="2">Conserved uncharacterized protein</fullName>
    </submittedName>
</protein>
<dbReference type="Pfam" id="PF10670">
    <property type="entry name" value="DUF4198"/>
    <property type="match status" value="1"/>
</dbReference>
<dbReference type="Proteomes" id="UP000007347">
    <property type="component" value="Chromosome"/>
</dbReference>